<reference evidence="8 9" key="1">
    <citation type="submission" date="2018-01" db="EMBL/GenBank/DDBJ databases">
        <title>Whole genome sequencing of Histamine producing bacteria.</title>
        <authorList>
            <person name="Butler K."/>
        </authorList>
    </citation>
    <scope>NUCLEOTIDE SEQUENCE [LARGE SCALE GENOMIC DNA]</scope>
    <source>
        <strain evidence="8 9">A1-4</strain>
    </source>
</reference>
<dbReference type="EMBL" id="PYOZ01000003">
    <property type="protein sequence ID" value="PSX45832.1"/>
    <property type="molecule type" value="Genomic_DNA"/>
</dbReference>
<dbReference type="FunFam" id="1.20.1740.10:FF:000001">
    <property type="entry name" value="Amino acid permease"/>
    <property type="match status" value="1"/>
</dbReference>
<dbReference type="Proteomes" id="UP000240728">
    <property type="component" value="Unassembled WGS sequence"/>
</dbReference>
<sequence>MDNGLKKKLNLRHLMMISIGGTIGTGLFIGISSPLEVAGSLGMPIAYAIAGIIMLLTMLSLGELSSAIPHSGSFQHYMRLFLKNPYWSFIIGWLYWLSWVLTISADLTATSMTLHHLFHQIPIAVFIGCILLFICGVHLYTVTAYGESETIFASLKIVTIIAFIMTCIGLIVFEPTVVAHSGMLTENSRLPHGILGIIASMTTVTYAFQGVEIIGTLAGETDDKGGTMKKVIKMLVIRVFLFYILTTLLLSFVYPAGLHAAISPFVWIFVQVGIPHADVLMEVIIVLCGFSACSSALYASSRLLWSMSKDNVAPSFFGRINRRGSPLVAVIFTAFIASVSLVSAYVTPQHLYIILIATTGQVGCAAWFCIALCHYRFRKEKQCGNFPEYPIKYRAPFFPWLPIIAMTLNGISIMGLWFTTNGIDILLAELALIILLSGCYLLRKNKILEQNVVLIE</sequence>
<organism evidence="8 9">
    <name type="scientific">Photobacterium kishitanii</name>
    <dbReference type="NCBI Taxonomy" id="318456"/>
    <lineage>
        <taxon>Bacteria</taxon>
        <taxon>Pseudomonadati</taxon>
        <taxon>Pseudomonadota</taxon>
        <taxon>Gammaproteobacteria</taxon>
        <taxon>Vibrionales</taxon>
        <taxon>Vibrionaceae</taxon>
        <taxon>Photobacterium</taxon>
    </lineage>
</organism>
<feature type="transmembrane region" description="Helical" evidence="6">
    <location>
        <begin position="240"/>
        <end position="267"/>
    </location>
</feature>
<feature type="transmembrane region" description="Helical" evidence="6">
    <location>
        <begin position="193"/>
        <end position="219"/>
    </location>
</feature>
<name>A0AAX0YYH0_9GAMM</name>
<evidence type="ECO:0000256" key="5">
    <source>
        <dbReference type="ARBA" id="ARBA00023136"/>
    </source>
</evidence>
<feature type="transmembrane region" description="Helical" evidence="6">
    <location>
        <begin position="86"/>
        <end position="105"/>
    </location>
</feature>
<evidence type="ECO:0000256" key="2">
    <source>
        <dbReference type="ARBA" id="ARBA00022448"/>
    </source>
</evidence>
<evidence type="ECO:0000313" key="9">
    <source>
        <dbReference type="Proteomes" id="UP000240728"/>
    </source>
</evidence>
<evidence type="ECO:0000313" key="8">
    <source>
        <dbReference type="EMBL" id="PSX45832.1"/>
    </source>
</evidence>
<dbReference type="GO" id="GO:0016020">
    <property type="term" value="C:membrane"/>
    <property type="evidence" value="ECO:0007669"/>
    <property type="project" value="UniProtKB-SubCell"/>
</dbReference>
<dbReference type="AlphaFoldDB" id="A0AAX0YYH0"/>
<feature type="transmembrane region" description="Helical" evidence="6">
    <location>
        <begin position="425"/>
        <end position="442"/>
    </location>
</feature>
<dbReference type="InterPro" id="IPR004841">
    <property type="entry name" value="AA-permease/SLC12A_dom"/>
</dbReference>
<evidence type="ECO:0000256" key="1">
    <source>
        <dbReference type="ARBA" id="ARBA00004141"/>
    </source>
</evidence>
<gene>
    <name evidence="8" type="ORF">C0W53_07380</name>
</gene>
<evidence type="ECO:0000256" key="6">
    <source>
        <dbReference type="SAM" id="Phobius"/>
    </source>
</evidence>
<keyword evidence="3 6" id="KW-0812">Transmembrane</keyword>
<keyword evidence="5 6" id="KW-0472">Membrane</keyword>
<keyword evidence="4 6" id="KW-1133">Transmembrane helix</keyword>
<proteinExistence type="predicted"/>
<dbReference type="PIRSF" id="PIRSF006060">
    <property type="entry name" value="AA_transporter"/>
    <property type="match status" value="1"/>
</dbReference>
<dbReference type="PANTHER" id="PTHR43495:SF5">
    <property type="entry name" value="GAMMA-AMINOBUTYRIC ACID PERMEASE"/>
    <property type="match status" value="1"/>
</dbReference>
<evidence type="ECO:0000256" key="4">
    <source>
        <dbReference type="ARBA" id="ARBA00022989"/>
    </source>
</evidence>
<feature type="transmembrane region" description="Helical" evidence="6">
    <location>
        <begin position="279"/>
        <end position="299"/>
    </location>
</feature>
<dbReference type="Pfam" id="PF00324">
    <property type="entry name" value="AA_permease"/>
    <property type="match status" value="1"/>
</dbReference>
<dbReference type="GO" id="GO:0055085">
    <property type="term" value="P:transmembrane transport"/>
    <property type="evidence" value="ECO:0007669"/>
    <property type="project" value="InterPro"/>
</dbReference>
<dbReference type="Gene3D" id="1.20.1740.10">
    <property type="entry name" value="Amino acid/polyamine transporter I"/>
    <property type="match status" value="1"/>
</dbReference>
<dbReference type="RefSeq" id="WP_045043033.1">
    <property type="nucleotide sequence ID" value="NZ_JZTB01000012.1"/>
</dbReference>
<comment type="caution">
    <text evidence="8">The sequence shown here is derived from an EMBL/GenBank/DDBJ whole genome shotgun (WGS) entry which is preliminary data.</text>
</comment>
<protein>
    <submittedName>
        <fullName evidence="8">Amino acid permease</fullName>
    </submittedName>
</protein>
<keyword evidence="2" id="KW-0813">Transport</keyword>
<dbReference type="PANTHER" id="PTHR43495">
    <property type="entry name" value="GABA PERMEASE"/>
    <property type="match status" value="1"/>
</dbReference>
<feature type="transmembrane region" description="Helical" evidence="6">
    <location>
        <begin position="152"/>
        <end position="173"/>
    </location>
</feature>
<comment type="subcellular location">
    <subcellularLocation>
        <location evidence="1">Membrane</location>
        <topology evidence="1">Multi-pass membrane protein</topology>
    </subcellularLocation>
</comment>
<accession>A0AAX0YYH0</accession>
<feature type="transmembrane region" description="Helical" evidence="6">
    <location>
        <begin position="45"/>
        <end position="65"/>
    </location>
</feature>
<evidence type="ECO:0000259" key="7">
    <source>
        <dbReference type="Pfam" id="PF00324"/>
    </source>
</evidence>
<feature type="transmembrane region" description="Helical" evidence="6">
    <location>
        <begin position="352"/>
        <end position="377"/>
    </location>
</feature>
<feature type="transmembrane region" description="Helical" evidence="6">
    <location>
        <begin position="12"/>
        <end position="33"/>
    </location>
</feature>
<feature type="transmembrane region" description="Helical" evidence="6">
    <location>
        <begin position="117"/>
        <end position="140"/>
    </location>
</feature>
<keyword evidence="9" id="KW-1185">Reference proteome</keyword>
<feature type="transmembrane region" description="Helical" evidence="6">
    <location>
        <begin position="397"/>
        <end position="419"/>
    </location>
</feature>
<evidence type="ECO:0000256" key="3">
    <source>
        <dbReference type="ARBA" id="ARBA00022692"/>
    </source>
</evidence>
<feature type="transmembrane region" description="Helical" evidence="6">
    <location>
        <begin position="327"/>
        <end position="346"/>
    </location>
</feature>
<feature type="domain" description="Amino acid permease/ SLC12A" evidence="7">
    <location>
        <begin position="13"/>
        <end position="423"/>
    </location>
</feature>